<name>A0A4C1WC39_EUMVA</name>
<comment type="caution">
    <text evidence="1">The sequence shown here is derived from an EMBL/GenBank/DDBJ whole genome shotgun (WGS) entry which is preliminary data.</text>
</comment>
<protein>
    <recommendedName>
        <fullName evidence="3">Mariner Mos1 transposase</fullName>
    </recommendedName>
</protein>
<dbReference type="OrthoDB" id="10017160at2759"/>
<organism evidence="1 2">
    <name type="scientific">Eumeta variegata</name>
    <name type="common">Bagworm moth</name>
    <name type="synonym">Eumeta japonica</name>
    <dbReference type="NCBI Taxonomy" id="151549"/>
    <lineage>
        <taxon>Eukaryota</taxon>
        <taxon>Metazoa</taxon>
        <taxon>Ecdysozoa</taxon>
        <taxon>Arthropoda</taxon>
        <taxon>Hexapoda</taxon>
        <taxon>Insecta</taxon>
        <taxon>Pterygota</taxon>
        <taxon>Neoptera</taxon>
        <taxon>Endopterygota</taxon>
        <taxon>Lepidoptera</taxon>
        <taxon>Glossata</taxon>
        <taxon>Ditrysia</taxon>
        <taxon>Tineoidea</taxon>
        <taxon>Psychidae</taxon>
        <taxon>Oiketicinae</taxon>
        <taxon>Eumeta</taxon>
    </lineage>
</organism>
<dbReference type="Proteomes" id="UP000299102">
    <property type="component" value="Unassembled WGS sequence"/>
</dbReference>
<evidence type="ECO:0000313" key="2">
    <source>
        <dbReference type="Proteomes" id="UP000299102"/>
    </source>
</evidence>
<dbReference type="EMBL" id="BGZK01000527">
    <property type="protein sequence ID" value="GBP48631.1"/>
    <property type="molecule type" value="Genomic_DNA"/>
</dbReference>
<evidence type="ECO:0000313" key="1">
    <source>
        <dbReference type="EMBL" id="GBP48631.1"/>
    </source>
</evidence>
<dbReference type="AlphaFoldDB" id="A0A4C1WC39"/>
<sequence length="104" mass="12142">MWLLSANSLKKTGISPMRRFDEMRGLYDHGRSNAVYDIVTEDETWLYCYMLERKQQPSVWVFEGHSKPTKSRQAKIVGPEEAVIAFNQHVQNMPSDQRSSCFQK</sequence>
<reference evidence="1 2" key="1">
    <citation type="journal article" date="2019" name="Commun. Biol.">
        <title>The bagworm genome reveals a unique fibroin gene that provides high tensile strength.</title>
        <authorList>
            <person name="Kono N."/>
            <person name="Nakamura H."/>
            <person name="Ohtoshi R."/>
            <person name="Tomita M."/>
            <person name="Numata K."/>
            <person name="Arakawa K."/>
        </authorList>
    </citation>
    <scope>NUCLEOTIDE SEQUENCE [LARGE SCALE GENOMIC DNA]</scope>
</reference>
<gene>
    <name evidence="1" type="ORF">EVAR_28017_1</name>
</gene>
<accession>A0A4C1WC39</accession>
<evidence type="ECO:0008006" key="3">
    <source>
        <dbReference type="Google" id="ProtNLM"/>
    </source>
</evidence>
<keyword evidence="2" id="KW-1185">Reference proteome</keyword>
<proteinExistence type="predicted"/>